<gene>
    <name evidence="4" type="ORF">MVEN_00930700</name>
</gene>
<keyword evidence="5" id="KW-1185">Reference proteome</keyword>
<protein>
    <submittedName>
        <fullName evidence="4">Uncharacterized protein</fullName>
    </submittedName>
</protein>
<evidence type="ECO:0000313" key="4">
    <source>
        <dbReference type="EMBL" id="KAF7356013.1"/>
    </source>
</evidence>
<name>A0A8H6Y816_9AGAR</name>
<sequence length="311" mass="33192">MWRTTHPRLVAASAALLLCATRAAADNLACNGTGMDWYTNMVGETPCQTYQKLRQICNSQYTVGVQNINTPPDSCSDQVCACLYVLFFRQTPLLTLDPATCCCNTIAFSLSMLCLNCQQNIGTGSGFDAGVGAYQDYLGSCGNPQSFKLPTDIQTAVCNEKIKINNDIYSNGWGDGSWFYVFTRDSIIKDNIVANNNSFTHCASTTVNTSSSASGSSASASKSAQPSGTSSPDTSPPTTTKNNLASGAIAGIAVGAAIVGLAAAALLWWFCYYKKRHDRDSRRAGGIGGSVRWGWGWDARTPKGWERRGGG</sequence>
<keyword evidence="2" id="KW-0472">Membrane</keyword>
<dbReference type="AlphaFoldDB" id="A0A8H6Y816"/>
<feature type="chain" id="PRO_5034634894" evidence="3">
    <location>
        <begin position="26"/>
        <end position="311"/>
    </location>
</feature>
<reference evidence="4" key="1">
    <citation type="submission" date="2020-05" db="EMBL/GenBank/DDBJ databases">
        <title>Mycena genomes resolve the evolution of fungal bioluminescence.</title>
        <authorList>
            <person name="Tsai I.J."/>
        </authorList>
    </citation>
    <scope>NUCLEOTIDE SEQUENCE</scope>
    <source>
        <strain evidence="4">CCC161011</strain>
    </source>
</reference>
<feature type="transmembrane region" description="Helical" evidence="2">
    <location>
        <begin position="248"/>
        <end position="273"/>
    </location>
</feature>
<evidence type="ECO:0000256" key="1">
    <source>
        <dbReference type="SAM" id="MobiDB-lite"/>
    </source>
</evidence>
<evidence type="ECO:0000313" key="5">
    <source>
        <dbReference type="Proteomes" id="UP000620124"/>
    </source>
</evidence>
<dbReference type="EMBL" id="JACAZI010000007">
    <property type="protein sequence ID" value="KAF7356013.1"/>
    <property type="molecule type" value="Genomic_DNA"/>
</dbReference>
<keyword evidence="3" id="KW-0732">Signal</keyword>
<keyword evidence="2" id="KW-0812">Transmembrane</keyword>
<dbReference type="OrthoDB" id="2757214at2759"/>
<comment type="caution">
    <text evidence="4">The sequence shown here is derived from an EMBL/GenBank/DDBJ whole genome shotgun (WGS) entry which is preliminary data.</text>
</comment>
<feature type="region of interest" description="Disordered" evidence="1">
    <location>
        <begin position="210"/>
        <end position="241"/>
    </location>
</feature>
<dbReference type="Proteomes" id="UP000620124">
    <property type="component" value="Unassembled WGS sequence"/>
</dbReference>
<feature type="signal peptide" evidence="3">
    <location>
        <begin position="1"/>
        <end position="25"/>
    </location>
</feature>
<keyword evidence="2" id="KW-1133">Transmembrane helix</keyword>
<accession>A0A8H6Y816</accession>
<evidence type="ECO:0000256" key="2">
    <source>
        <dbReference type="SAM" id="Phobius"/>
    </source>
</evidence>
<evidence type="ECO:0000256" key="3">
    <source>
        <dbReference type="SAM" id="SignalP"/>
    </source>
</evidence>
<organism evidence="4 5">
    <name type="scientific">Mycena venus</name>
    <dbReference type="NCBI Taxonomy" id="2733690"/>
    <lineage>
        <taxon>Eukaryota</taxon>
        <taxon>Fungi</taxon>
        <taxon>Dikarya</taxon>
        <taxon>Basidiomycota</taxon>
        <taxon>Agaricomycotina</taxon>
        <taxon>Agaricomycetes</taxon>
        <taxon>Agaricomycetidae</taxon>
        <taxon>Agaricales</taxon>
        <taxon>Marasmiineae</taxon>
        <taxon>Mycenaceae</taxon>
        <taxon>Mycena</taxon>
    </lineage>
</organism>
<proteinExistence type="predicted"/>